<dbReference type="STRING" id="312017.Q22LT7"/>
<evidence type="ECO:0000313" key="3">
    <source>
        <dbReference type="Proteomes" id="UP000009168"/>
    </source>
</evidence>
<dbReference type="SMART" id="SM00698">
    <property type="entry name" value="MORN"/>
    <property type="match status" value="3"/>
</dbReference>
<dbReference type="GeneID" id="7829109"/>
<evidence type="ECO:0000256" key="1">
    <source>
        <dbReference type="ARBA" id="ARBA00022737"/>
    </source>
</evidence>
<dbReference type="KEGG" id="tet:TTHERM_00698640"/>
<dbReference type="EMBL" id="GG662861">
    <property type="protein sequence ID" value="EAR86179.2"/>
    <property type="molecule type" value="Genomic_DNA"/>
</dbReference>
<protein>
    <submittedName>
        <fullName evidence="2">MORN motif protein</fullName>
    </submittedName>
</protein>
<evidence type="ECO:0000313" key="2">
    <source>
        <dbReference type="EMBL" id="EAR86179.2"/>
    </source>
</evidence>
<proteinExistence type="predicted"/>
<dbReference type="AlphaFoldDB" id="Q22LT7"/>
<keyword evidence="3" id="KW-1185">Reference proteome</keyword>
<dbReference type="Gene3D" id="2.20.110.10">
    <property type="entry name" value="Histone H3 K4-specific methyltransferase SET7/9 N-terminal domain"/>
    <property type="match status" value="1"/>
</dbReference>
<dbReference type="SUPFAM" id="SSF82185">
    <property type="entry name" value="Histone H3 K4-specific methyltransferase SET7/9 N-terminal domain"/>
    <property type="match status" value="1"/>
</dbReference>
<dbReference type="Pfam" id="PF02493">
    <property type="entry name" value="MORN"/>
    <property type="match status" value="3"/>
</dbReference>
<organism evidence="2 3">
    <name type="scientific">Tetrahymena thermophila (strain SB210)</name>
    <dbReference type="NCBI Taxonomy" id="312017"/>
    <lineage>
        <taxon>Eukaryota</taxon>
        <taxon>Sar</taxon>
        <taxon>Alveolata</taxon>
        <taxon>Ciliophora</taxon>
        <taxon>Intramacronucleata</taxon>
        <taxon>Oligohymenophorea</taxon>
        <taxon>Hymenostomatida</taxon>
        <taxon>Tetrahymenina</taxon>
        <taxon>Tetrahymenidae</taxon>
        <taxon>Tetrahymena</taxon>
    </lineage>
</organism>
<gene>
    <name evidence="2" type="ORF">TTHERM_00698640</name>
</gene>
<dbReference type="InParanoid" id="Q22LT7"/>
<dbReference type="Proteomes" id="UP000009168">
    <property type="component" value="Unassembled WGS sequence"/>
</dbReference>
<reference evidence="3" key="1">
    <citation type="journal article" date="2006" name="PLoS Biol.">
        <title>Macronuclear genome sequence of the ciliate Tetrahymena thermophila, a model eukaryote.</title>
        <authorList>
            <person name="Eisen J.A."/>
            <person name="Coyne R.S."/>
            <person name="Wu M."/>
            <person name="Wu D."/>
            <person name="Thiagarajan M."/>
            <person name="Wortman J.R."/>
            <person name="Badger J.H."/>
            <person name="Ren Q."/>
            <person name="Amedeo P."/>
            <person name="Jones K.M."/>
            <person name="Tallon L.J."/>
            <person name="Delcher A.L."/>
            <person name="Salzberg S.L."/>
            <person name="Silva J.C."/>
            <person name="Haas B.J."/>
            <person name="Majoros W.H."/>
            <person name="Farzad M."/>
            <person name="Carlton J.M."/>
            <person name="Smith R.K. Jr."/>
            <person name="Garg J."/>
            <person name="Pearlman R.E."/>
            <person name="Karrer K.M."/>
            <person name="Sun L."/>
            <person name="Manning G."/>
            <person name="Elde N.C."/>
            <person name="Turkewitz A.P."/>
            <person name="Asai D.J."/>
            <person name="Wilkes D.E."/>
            <person name="Wang Y."/>
            <person name="Cai H."/>
            <person name="Collins K."/>
            <person name="Stewart B.A."/>
            <person name="Lee S.R."/>
            <person name="Wilamowska K."/>
            <person name="Weinberg Z."/>
            <person name="Ruzzo W.L."/>
            <person name="Wloga D."/>
            <person name="Gaertig J."/>
            <person name="Frankel J."/>
            <person name="Tsao C.-C."/>
            <person name="Gorovsky M.A."/>
            <person name="Keeling P.J."/>
            <person name="Waller R.F."/>
            <person name="Patron N.J."/>
            <person name="Cherry J.M."/>
            <person name="Stover N.A."/>
            <person name="Krieger C.J."/>
            <person name="del Toro C."/>
            <person name="Ryder H.F."/>
            <person name="Williamson S.C."/>
            <person name="Barbeau R.A."/>
            <person name="Hamilton E.P."/>
            <person name="Orias E."/>
        </authorList>
    </citation>
    <scope>NUCLEOTIDE SEQUENCE [LARGE SCALE GENOMIC DNA]</scope>
    <source>
        <strain evidence="3">SB210</strain>
    </source>
</reference>
<dbReference type="HOGENOM" id="CLU_543490_0_0_1"/>
<name>Q22LT7_TETTS</name>
<dbReference type="InterPro" id="IPR003409">
    <property type="entry name" value="MORN"/>
</dbReference>
<sequence>MNQLACNTQNVNGQQYMGNNNQFVFENQIKQALSNFDQQFEQNQKRLNEFIQEQKEIMRQQFEQFLRDEPQNVLQFIRGQIEPIQKLFDCINDSIKQQYSQNETQVNIDFTSYLDKFGIPDFMREQLKKFNFNLDEFENAESQDLIEEDREKSLIIGQKDNKNQYSGRALIIYKSDPAAIYLGYMKDNKRHGRGILVLNGFQYYLGEFYNNKEWGYGEIQLINKENKNEKYVGYFSEGKRCGSGQQVNLDTNTKEESTYVSVNYFNESLHGPRVQSFGQSQQYKFQLFQYEKNYFSFKDQWSDKAPLQNIFVSTKGKTEGQALNLSPELSIDHSFKEDQQINQEQPNPYEIPSINQNNFPQNQQFGQQNFQNNPYFMAPPQNYMQNPQNFMPPQQGIPFPPQYPYQNPQQQFPLNPNAQFQQQQVYKSVIKQVIFDNINKQ</sequence>
<accession>Q22LT7</accession>
<dbReference type="RefSeq" id="XP_976774.2">
    <property type="nucleotide sequence ID" value="XM_971681.2"/>
</dbReference>
<dbReference type="OrthoDB" id="285036at2759"/>
<keyword evidence="1" id="KW-0677">Repeat</keyword>